<feature type="region of interest" description="Disordered" evidence="8">
    <location>
        <begin position="197"/>
        <end position="275"/>
    </location>
</feature>
<dbReference type="GO" id="GO:0005886">
    <property type="term" value="C:plasma membrane"/>
    <property type="evidence" value="ECO:0007669"/>
    <property type="project" value="UniProtKB-UniRule"/>
</dbReference>
<dbReference type="NCBIfam" id="TIGR00806">
    <property type="entry name" value="rfc"/>
    <property type="match status" value="1"/>
</dbReference>
<dbReference type="EMBL" id="CAIIXF020000004">
    <property type="protein sequence ID" value="CAH1781615.1"/>
    <property type="molecule type" value="Genomic_DNA"/>
</dbReference>
<name>A0A8J1UGM9_OWEFU</name>
<evidence type="ECO:0000313" key="11">
    <source>
        <dbReference type="Proteomes" id="UP000749559"/>
    </source>
</evidence>
<evidence type="ECO:0000256" key="9">
    <source>
        <dbReference type="SAM" id="Phobius"/>
    </source>
</evidence>
<dbReference type="PANTHER" id="PTHR10686:SF18">
    <property type="entry name" value="IP11787P-RELATED"/>
    <property type="match status" value="1"/>
</dbReference>
<dbReference type="InterPro" id="IPR036259">
    <property type="entry name" value="MFS_trans_sf"/>
</dbReference>
<comment type="similarity">
    <text evidence="2 7">Belongs to the reduced folate carrier (RFC) transporter (TC 2.A.48) family.</text>
</comment>
<dbReference type="SUPFAM" id="SSF103473">
    <property type="entry name" value="MFS general substrate transporter"/>
    <property type="match status" value="1"/>
</dbReference>
<keyword evidence="5 9" id="KW-1133">Transmembrane helix</keyword>
<feature type="transmembrane region" description="Helical" evidence="9">
    <location>
        <begin position="369"/>
        <end position="387"/>
    </location>
</feature>
<keyword evidence="3 7" id="KW-0813">Transport</keyword>
<dbReference type="Proteomes" id="UP000749559">
    <property type="component" value="Unassembled WGS sequence"/>
</dbReference>
<evidence type="ECO:0000256" key="1">
    <source>
        <dbReference type="ARBA" id="ARBA00004141"/>
    </source>
</evidence>
<protein>
    <submittedName>
        <fullName evidence="10">Uncharacterized protein</fullName>
    </submittedName>
</protein>
<keyword evidence="4 9" id="KW-0812">Transmembrane</keyword>
<evidence type="ECO:0000256" key="4">
    <source>
        <dbReference type="ARBA" id="ARBA00022692"/>
    </source>
</evidence>
<dbReference type="OrthoDB" id="18814at2759"/>
<dbReference type="PIRSF" id="PIRSF028739">
    <property type="entry name" value="Folate_carrier"/>
    <property type="match status" value="1"/>
</dbReference>
<reference evidence="10" key="1">
    <citation type="submission" date="2022-03" db="EMBL/GenBank/DDBJ databases">
        <authorList>
            <person name="Martin C."/>
        </authorList>
    </citation>
    <scope>NUCLEOTIDE SEQUENCE</scope>
</reference>
<accession>A0A8J1UGM9</accession>
<feature type="transmembrane region" description="Helical" evidence="9">
    <location>
        <begin position="462"/>
        <end position="485"/>
    </location>
</feature>
<feature type="compositionally biased region" description="Low complexity" evidence="8">
    <location>
        <begin position="317"/>
        <end position="327"/>
    </location>
</feature>
<organism evidence="10 11">
    <name type="scientific">Owenia fusiformis</name>
    <name type="common">Polychaete worm</name>
    <dbReference type="NCBI Taxonomy" id="6347"/>
    <lineage>
        <taxon>Eukaryota</taxon>
        <taxon>Metazoa</taxon>
        <taxon>Spiralia</taxon>
        <taxon>Lophotrochozoa</taxon>
        <taxon>Annelida</taxon>
        <taxon>Polychaeta</taxon>
        <taxon>Sedentaria</taxon>
        <taxon>Canalipalpata</taxon>
        <taxon>Sabellida</taxon>
        <taxon>Oweniida</taxon>
        <taxon>Oweniidae</taxon>
        <taxon>Owenia</taxon>
    </lineage>
</organism>
<feature type="compositionally biased region" description="Polar residues" evidence="8">
    <location>
        <begin position="198"/>
        <end position="207"/>
    </location>
</feature>
<dbReference type="InterPro" id="IPR002666">
    <property type="entry name" value="Folate_carrier"/>
</dbReference>
<feature type="region of interest" description="Disordered" evidence="8">
    <location>
        <begin position="313"/>
        <end position="336"/>
    </location>
</feature>
<dbReference type="FunFam" id="1.20.1250.20:FF:000225">
    <property type="entry name" value="Solute carrier family 19 member 1"/>
    <property type="match status" value="2"/>
</dbReference>
<evidence type="ECO:0000256" key="6">
    <source>
        <dbReference type="ARBA" id="ARBA00023136"/>
    </source>
</evidence>
<comment type="caution">
    <text evidence="10">The sequence shown here is derived from an EMBL/GenBank/DDBJ whole genome shotgun (WGS) entry which is preliminary data.</text>
</comment>
<feature type="transmembrane region" description="Helical" evidence="9">
    <location>
        <begin position="436"/>
        <end position="456"/>
    </location>
</feature>
<keyword evidence="6 7" id="KW-0472">Membrane</keyword>
<evidence type="ECO:0000256" key="8">
    <source>
        <dbReference type="SAM" id="MobiDB-lite"/>
    </source>
</evidence>
<evidence type="ECO:0000256" key="7">
    <source>
        <dbReference type="PIRNR" id="PIRNR028739"/>
    </source>
</evidence>
<comment type="subcellular location">
    <subcellularLocation>
        <location evidence="1 7">Membrane</location>
        <topology evidence="1 7">Multi-pass membrane protein</topology>
    </subcellularLocation>
</comment>
<feature type="transmembrane region" description="Helical" evidence="9">
    <location>
        <begin position="407"/>
        <end position="429"/>
    </location>
</feature>
<dbReference type="PANTHER" id="PTHR10686">
    <property type="entry name" value="FOLATE TRANSPORTER"/>
    <property type="match status" value="1"/>
</dbReference>
<evidence type="ECO:0000256" key="5">
    <source>
        <dbReference type="ARBA" id="ARBA00022989"/>
    </source>
</evidence>
<evidence type="ECO:0000256" key="2">
    <source>
        <dbReference type="ARBA" id="ARBA00005773"/>
    </source>
</evidence>
<proteinExistence type="inferred from homology"/>
<feature type="transmembrane region" description="Helical" evidence="9">
    <location>
        <begin position="497"/>
        <end position="519"/>
    </location>
</feature>
<dbReference type="Gene3D" id="1.20.1250.20">
    <property type="entry name" value="MFS general substrate transporter like domains"/>
    <property type="match status" value="1"/>
</dbReference>
<evidence type="ECO:0000313" key="10">
    <source>
        <dbReference type="EMBL" id="CAH1781615.1"/>
    </source>
</evidence>
<feature type="transmembrane region" description="Helical" evidence="9">
    <location>
        <begin position="77"/>
        <end position="97"/>
    </location>
</feature>
<dbReference type="GO" id="GO:0090482">
    <property type="term" value="F:vitamin transmembrane transporter activity"/>
    <property type="evidence" value="ECO:0007669"/>
    <property type="project" value="InterPro"/>
</dbReference>
<feature type="transmembrane region" description="Helical" evidence="9">
    <location>
        <begin position="531"/>
        <end position="555"/>
    </location>
</feature>
<evidence type="ECO:0000256" key="3">
    <source>
        <dbReference type="ARBA" id="ARBA00022448"/>
    </source>
</evidence>
<keyword evidence="11" id="KW-1185">Reference proteome</keyword>
<dbReference type="AlphaFoldDB" id="A0A8J1UGM9"/>
<dbReference type="Pfam" id="PF01770">
    <property type="entry name" value="Folate_carrier"/>
    <property type="match status" value="2"/>
</dbReference>
<feature type="transmembrane region" description="Helical" evidence="9">
    <location>
        <begin position="163"/>
        <end position="186"/>
    </location>
</feature>
<feature type="transmembrane region" description="Helical" evidence="9">
    <location>
        <begin position="51"/>
        <end position="70"/>
    </location>
</feature>
<sequence length="579" mass="64881">MPVDWRIATGVICCYGFLKEMRPSEAFLTPYLKGPLKNLTEEQVNNQVYPVWTYSYLGALPLVFLLTDLLKYKPVIVFEALTYIATWLLLLWGQGVFQMQIMQFTYGFATATEIAYYSYIYPAVSTDHYQKVTSFTRTATLSGKFIAGTLGQLLISLKVADYFALNCVSLGSVSLAFIVSLCLPSVKFGRYFRDRSQPESVNQTNEAPPTIPHHDNQINDNSSVSQNNKELSDSAQIRNQISEATPINSAITPPTDKQTPPSFNQTPPTYETDCQQELRCSNAAWENDTSSILGSISSLSPYKVTSGFYGNNDPITEESTSRSGSTEVPNDVTNGVSGRIKNSKTLKAMCSENFTLLWRDFRDCYTNMYLLKWSLWWAFATCGNFQVGNYIQNLWDVISPSRDNPGVYNGAVEAFSTLSGALIALGLGYVKFNWRIYGELLMGVISLVDAVLLIVMSQTHSIWIAYVFYVMFRASYQMVITIATFQIAGQLVTERYALVFGCNTFVALALQTTMTAILVDKGGLDSPVTTQFIVYGSYFGLLGVGFITKAAYTLFTNGCRRSWRQRFITDYNELEEERL</sequence>
<gene>
    <name evidence="10" type="ORF">OFUS_LOCUS8175</name>
</gene>
<feature type="compositionally biased region" description="Polar residues" evidence="8">
    <location>
        <begin position="218"/>
        <end position="275"/>
    </location>
</feature>